<protein>
    <submittedName>
        <fullName evidence="3">Maleylpyruvate isomerase</fullName>
        <ecNumber evidence="3">5.2.1.4</ecNumber>
    </submittedName>
</protein>
<dbReference type="EC" id="5.2.1.4" evidence="3"/>
<keyword evidence="3" id="KW-0413">Isomerase</keyword>
<feature type="region of interest" description="Disordered" evidence="1">
    <location>
        <begin position="1"/>
        <end position="23"/>
    </location>
</feature>
<comment type="caution">
    <text evidence="3">The sequence shown here is derived from an EMBL/GenBank/DDBJ whole genome shotgun (WGS) entry which is preliminary data.</text>
</comment>
<dbReference type="NCBIfam" id="TIGR03083">
    <property type="entry name" value="maleylpyruvate isomerase family mycothiol-dependent enzyme"/>
    <property type="match status" value="1"/>
</dbReference>
<evidence type="ECO:0000256" key="1">
    <source>
        <dbReference type="SAM" id="MobiDB-lite"/>
    </source>
</evidence>
<gene>
    <name evidence="3" type="ORF">JOF48_003279</name>
</gene>
<evidence type="ECO:0000259" key="2">
    <source>
        <dbReference type="Pfam" id="PF11716"/>
    </source>
</evidence>
<dbReference type="InterPro" id="IPR017517">
    <property type="entry name" value="Maleyloyr_isom"/>
</dbReference>
<dbReference type="InterPro" id="IPR024344">
    <property type="entry name" value="MDMPI_metal-binding"/>
</dbReference>
<accession>A0ABS4Z0Y0</accession>
<reference evidence="3 4" key="1">
    <citation type="submission" date="2021-03" db="EMBL/GenBank/DDBJ databases">
        <title>Sequencing the genomes of 1000 actinobacteria strains.</title>
        <authorList>
            <person name="Klenk H.-P."/>
        </authorList>
    </citation>
    <scope>NUCLEOTIDE SEQUENCE [LARGE SCALE GENOMIC DNA]</scope>
    <source>
        <strain evidence="3 4">DSM 16005</strain>
    </source>
</reference>
<dbReference type="RefSeq" id="WP_209682402.1">
    <property type="nucleotide sequence ID" value="NZ_JAGIOI010000001.1"/>
</dbReference>
<keyword evidence="4" id="KW-1185">Reference proteome</keyword>
<sequence length="179" mass="19065">MGAELTLHHPTRKEGKPMDLEGNPQRASELCREAQARLTKRTAGLSDADMRSPSALPGWSVGHVLTHLARNADAHARRLAGALAGADVPKYGRGQEQRAAEIESGAGRSAAAVLADLAASQSKLEDMFDRSSAAGWPNGHFLGGGDYGVSGCPAHRLREVEMHHVDLGLGYTPLDWPEE</sequence>
<dbReference type="Gene3D" id="1.20.120.450">
    <property type="entry name" value="dinb family like domain"/>
    <property type="match status" value="1"/>
</dbReference>
<dbReference type="InterPro" id="IPR034660">
    <property type="entry name" value="DinB/YfiT-like"/>
</dbReference>
<dbReference type="EMBL" id="JAGIOI010000001">
    <property type="protein sequence ID" value="MBP2414480.1"/>
    <property type="molecule type" value="Genomic_DNA"/>
</dbReference>
<name>A0ABS4Z0Y0_9MICC</name>
<evidence type="ECO:0000313" key="3">
    <source>
        <dbReference type="EMBL" id="MBP2414480.1"/>
    </source>
</evidence>
<proteinExistence type="predicted"/>
<dbReference type="SUPFAM" id="SSF109854">
    <property type="entry name" value="DinB/YfiT-like putative metalloenzymes"/>
    <property type="match status" value="1"/>
</dbReference>
<dbReference type="Pfam" id="PF11716">
    <property type="entry name" value="MDMPI_N"/>
    <property type="match status" value="1"/>
</dbReference>
<dbReference type="GO" id="GO:0050077">
    <property type="term" value="F:maleylpyruvate isomerase activity"/>
    <property type="evidence" value="ECO:0007669"/>
    <property type="project" value="UniProtKB-EC"/>
</dbReference>
<organism evidence="3 4">
    <name type="scientific">Arthrobacter stackebrandtii</name>
    <dbReference type="NCBI Taxonomy" id="272161"/>
    <lineage>
        <taxon>Bacteria</taxon>
        <taxon>Bacillati</taxon>
        <taxon>Actinomycetota</taxon>
        <taxon>Actinomycetes</taxon>
        <taxon>Micrococcales</taxon>
        <taxon>Micrococcaceae</taxon>
        <taxon>Arthrobacter</taxon>
    </lineage>
</organism>
<dbReference type="Proteomes" id="UP000711614">
    <property type="component" value="Unassembled WGS sequence"/>
</dbReference>
<feature type="domain" description="Mycothiol-dependent maleylpyruvate isomerase metal-binding" evidence="2">
    <location>
        <begin position="31"/>
        <end position="167"/>
    </location>
</feature>
<evidence type="ECO:0000313" key="4">
    <source>
        <dbReference type="Proteomes" id="UP000711614"/>
    </source>
</evidence>